<dbReference type="Proteomes" id="UP001501752">
    <property type="component" value="Unassembled WGS sequence"/>
</dbReference>
<evidence type="ECO:0000313" key="7">
    <source>
        <dbReference type="EMBL" id="GAA4849966.1"/>
    </source>
</evidence>
<reference evidence="8" key="1">
    <citation type="journal article" date="2019" name="Int. J. Syst. Evol. Microbiol.">
        <title>The Global Catalogue of Microorganisms (GCM) 10K type strain sequencing project: providing services to taxonomists for standard genome sequencing and annotation.</title>
        <authorList>
            <consortium name="The Broad Institute Genomics Platform"/>
            <consortium name="The Broad Institute Genome Sequencing Center for Infectious Disease"/>
            <person name="Wu L."/>
            <person name="Ma J."/>
        </authorList>
    </citation>
    <scope>NUCLEOTIDE SEQUENCE [LARGE SCALE GENOMIC DNA]</scope>
    <source>
        <strain evidence="8">JCM 13006</strain>
    </source>
</reference>
<evidence type="ECO:0000256" key="4">
    <source>
        <dbReference type="SAM" id="MobiDB-lite"/>
    </source>
</evidence>
<feature type="region of interest" description="Disordered" evidence="4">
    <location>
        <begin position="1"/>
        <end position="23"/>
    </location>
</feature>
<keyword evidence="5" id="KW-0812">Transmembrane</keyword>
<feature type="transmembrane region" description="Helical" evidence="5">
    <location>
        <begin position="62"/>
        <end position="79"/>
    </location>
</feature>
<dbReference type="PANTHER" id="PTHR24421">
    <property type="entry name" value="NITRATE/NITRITE SENSOR PROTEIN NARX-RELATED"/>
    <property type="match status" value="1"/>
</dbReference>
<dbReference type="InterPro" id="IPR011712">
    <property type="entry name" value="Sig_transdc_His_kin_sub3_dim/P"/>
</dbReference>
<dbReference type="Pfam" id="PF07730">
    <property type="entry name" value="HisKA_3"/>
    <property type="match status" value="1"/>
</dbReference>
<feature type="region of interest" description="Disordered" evidence="4">
    <location>
        <begin position="387"/>
        <end position="408"/>
    </location>
</feature>
<sequence length="408" mass="42992">MTAATRSEPAARPARETLAPPPGDLAEPAPLLARAVVTVVFSGFAALAGLRTLSVQPSAAQLVVFLVSVGTLLALQLLHFTPYAPAPRSRAALGVLVLEAVLVFLPFPLFGPTWIGMPGFFAGNLLTLLVGPWAWTGFCVVIAGATALQELYTPQLLDVSYTAVSTTITGLIVYGLIRLAALVVEVKKNRAELTRLAVAQERLRFSQDLHDLLGYSLSAITLKSELTRRLVTSQPSRARDELVEILEISRQALSDVRVVASGYRDMSLADESRSGRSVLAAADIEVSMEIAHDPLPPGVNTVLATVLREGITNVLGHSKAEHCWITVDQRGGAVRLRIVNDGVQPAPQDPPGRHGTGIESLSARVAALGGRLTAGVRGDGRFQLEARVPLPGGRGDAVDGTAPAASAA</sequence>
<keyword evidence="3" id="KW-0902">Two-component regulatory system</keyword>
<keyword evidence="5" id="KW-1133">Transmembrane helix</keyword>
<dbReference type="InterPro" id="IPR036890">
    <property type="entry name" value="HATPase_C_sf"/>
</dbReference>
<name>A0ABP9DSA1_9ACTN</name>
<protein>
    <recommendedName>
        <fullName evidence="6">Signal transduction histidine kinase subgroup 3 dimerisation and phosphoacceptor domain-containing protein</fullName>
    </recommendedName>
</protein>
<keyword evidence="5" id="KW-0472">Membrane</keyword>
<feature type="transmembrane region" description="Helical" evidence="5">
    <location>
        <begin position="160"/>
        <end position="184"/>
    </location>
</feature>
<evidence type="ECO:0000256" key="3">
    <source>
        <dbReference type="ARBA" id="ARBA00023012"/>
    </source>
</evidence>
<dbReference type="PANTHER" id="PTHR24421:SF63">
    <property type="entry name" value="SENSOR HISTIDINE KINASE DESK"/>
    <property type="match status" value="1"/>
</dbReference>
<dbReference type="InterPro" id="IPR050482">
    <property type="entry name" value="Sensor_HK_TwoCompSys"/>
</dbReference>
<keyword evidence="8" id="KW-1185">Reference proteome</keyword>
<dbReference type="SUPFAM" id="SSF55874">
    <property type="entry name" value="ATPase domain of HSP90 chaperone/DNA topoisomerase II/histidine kinase"/>
    <property type="match status" value="1"/>
</dbReference>
<accession>A0ABP9DSA1</accession>
<dbReference type="EMBL" id="BAABIS010000001">
    <property type="protein sequence ID" value="GAA4849966.1"/>
    <property type="molecule type" value="Genomic_DNA"/>
</dbReference>
<feature type="domain" description="Signal transduction histidine kinase subgroup 3 dimerisation and phosphoacceptor" evidence="6">
    <location>
        <begin position="201"/>
        <end position="266"/>
    </location>
</feature>
<evidence type="ECO:0000256" key="2">
    <source>
        <dbReference type="ARBA" id="ARBA00022777"/>
    </source>
</evidence>
<keyword evidence="2" id="KW-0418">Kinase</keyword>
<keyword evidence="1" id="KW-0808">Transferase</keyword>
<evidence type="ECO:0000256" key="1">
    <source>
        <dbReference type="ARBA" id="ARBA00022679"/>
    </source>
</evidence>
<feature type="transmembrane region" description="Helical" evidence="5">
    <location>
        <begin position="91"/>
        <end position="110"/>
    </location>
</feature>
<evidence type="ECO:0000256" key="5">
    <source>
        <dbReference type="SAM" id="Phobius"/>
    </source>
</evidence>
<evidence type="ECO:0000259" key="6">
    <source>
        <dbReference type="Pfam" id="PF07730"/>
    </source>
</evidence>
<gene>
    <name evidence="7" type="ORF">GCM10023235_28630</name>
</gene>
<feature type="transmembrane region" description="Helical" evidence="5">
    <location>
        <begin position="122"/>
        <end position="148"/>
    </location>
</feature>
<dbReference type="CDD" id="cd16917">
    <property type="entry name" value="HATPase_UhpB-NarQ-NarX-like"/>
    <property type="match status" value="1"/>
</dbReference>
<proteinExistence type="predicted"/>
<dbReference type="Gene3D" id="1.20.5.1930">
    <property type="match status" value="1"/>
</dbReference>
<evidence type="ECO:0000313" key="8">
    <source>
        <dbReference type="Proteomes" id="UP001501752"/>
    </source>
</evidence>
<organism evidence="7 8">
    <name type="scientific">Kitasatospora terrestris</name>
    <dbReference type="NCBI Taxonomy" id="258051"/>
    <lineage>
        <taxon>Bacteria</taxon>
        <taxon>Bacillati</taxon>
        <taxon>Actinomycetota</taxon>
        <taxon>Actinomycetes</taxon>
        <taxon>Kitasatosporales</taxon>
        <taxon>Streptomycetaceae</taxon>
        <taxon>Kitasatospora</taxon>
    </lineage>
</organism>
<feature type="transmembrane region" description="Helical" evidence="5">
    <location>
        <begin position="31"/>
        <end position="50"/>
    </location>
</feature>
<dbReference type="Gene3D" id="3.30.565.10">
    <property type="entry name" value="Histidine kinase-like ATPase, C-terminal domain"/>
    <property type="match status" value="1"/>
</dbReference>
<comment type="caution">
    <text evidence="7">The sequence shown here is derived from an EMBL/GenBank/DDBJ whole genome shotgun (WGS) entry which is preliminary data.</text>
</comment>